<evidence type="ECO:0000256" key="1">
    <source>
        <dbReference type="SAM" id="MobiDB-lite"/>
    </source>
</evidence>
<sequence>AASRRQRCGLAGKSPGHDPSPGFFPGVQVSARRHRYVSAHDPGPFAAARHCPALHPVGRAAVA</sequence>
<proteinExistence type="predicted"/>
<organism evidence="2">
    <name type="scientific">Tanacetum cinerariifolium</name>
    <name type="common">Dalmatian daisy</name>
    <name type="synonym">Chrysanthemum cinerariifolium</name>
    <dbReference type="NCBI Taxonomy" id="118510"/>
    <lineage>
        <taxon>Eukaryota</taxon>
        <taxon>Viridiplantae</taxon>
        <taxon>Streptophyta</taxon>
        <taxon>Embryophyta</taxon>
        <taxon>Tracheophyta</taxon>
        <taxon>Spermatophyta</taxon>
        <taxon>Magnoliopsida</taxon>
        <taxon>eudicotyledons</taxon>
        <taxon>Gunneridae</taxon>
        <taxon>Pentapetalae</taxon>
        <taxon>asterids</taxon>
        <taxon>campanulids</taxon>
        <taxon>Asterales</taxon>
        <taxon>Asteraceae</taxon>
        <taxon>Asteroideae</taxon>
        <taxon>Anthemideae</taxon>
        <taxon>Anthemidinae</taxon>
        <taxon>Tanacetum</taxon>
    </lineage>
</organism>
<dbReference type="AlphaFoldDB" id="A0A699XSK6"/>
<name>A0A699XSK6_TANCI</name>
<accession>A0A699XSK6</accession>
<reference evidence="2" key="1">
    <citation type="journal article" date="2019" name="Sci. Rep.">
        <title>Draft genome of Tanacetum cinerariifolium, the natural source of mosquito coil.</title>
        <authorList>
            <person name="Yamashiro T."/>
            <person name="Shiraishi A."/>
            <person name="Satake H."/>
            <person name="Nakayama K."/>
        </authorList>
    </citation>
    <scope>NUCLEOTIDE SEQUENCE</scope>
</reference>
<comment type="caution">
    <text evidence="2">The sequence shown here is derived from an EMBL/GenBank/DDBJ whole genome shotgun (WGS) entry which is preliminary data.</text>
</comment>
<protein>
    <submittedName>
        <fullName evidence="2">Uncharacterized protein</fullName>
    </submittedName>
</protein>
<dbReference type="EMBL" id="BKCJ011889955">
    <property type="protein sequence ID" value="GFD61350.1"/>
    <property type="molecule type" value="Genomic_DNA"/>
</dbReference>
<gene>
    <name evidence="2" type="ORF">Tci_933319</name>
</gene>
<feature type="region of interest" description="Disordered" evidence="1">
    <location>
        <begin position="1"/>
        <end position="23"/>
    </location>
</feature>
<feature type="non-terminal residue" evidence="2">
    <location>
        <position position="1"/>
    </location>
</feature>
<evidence type="ECO:0000313" key="2">
    <source>
        <dbReference type="EMBL" id="GFD61350.1"/>
    </source>
</evidence>